<keyword evidence="3" id="KW-1185">Reference proteome</keyword>
<accession>A0A212Q9L9</accession>
<evidence type="ECO:0000256" key="1">
    <source>
        <dbReference type="SAM" id="MobiDB-lite"/>
    </source>
</evidence>
<dbReference type="RefSeq" id="WP_088559798.1">
    <property type="nucleotide sequence ID" value="NZ_FYEH01000001.1"/>
</dbReference>
<name>A0A212Q9L9_9PROT</name>
<gene>
    <name evidence="2" type="ORF">SAMN07250955_101516</name>
</gene>
<dbReference type="EMBL" id="FYEH01000001">
    <property type="protein sequence ID" value="SNB56053.1"/>
    <property type="molecule type" value="Genomic_DNA"/>
</dbReference>
<feature type="region of interest" description="Disordered" evidence="1">
    <location>
        <begin position="54"/>
        <end position="76"/>
    </location>
</feature>
<sequence>MRLMWRPEPAAETRNSRQSSRRALLQRWLLLGAATGGLAACGRSSMVRYPDGGRYRGGDIPNTEANVPSSGGGSTF</sequence>
<proteinExistence type="predicted"/>
<dbReference type="AlphaFoldDB" id="A0A212Q9L9"/>
<evidence type="ECO:0000313" key="3">
    <source>
        <dbReference type="Proteomes" id="UP000197065"/>
    </source>
</evidence>
<dbReference type="Proteomes" id="UP000197065">
    <property type="component" value="Unassembled WGS sequence"/>
</dbReference>
<evidence type="ECO:0000313" key="2">
    <source>
        <dbReference type="EMBL" id="SNB56053.1"/>
    </source>
</evidence>
<protein>
    <submittedName>
        <fullName evidence="2">Uncharacterized protein</fullName>
    </submittedName>
</protein>
<reference evidence="2 3" key="1">
    <citation type="submission" date="2017-06" db="EMBL/GenBank/DDBJ databases">
        <authorList>
            <person name="Kim H.J."/>
            <person name="Triplett B.A."/>
        </authorList>
    </citation>
    <scope>NUCLEOTIDE SEQUENCE [LARGE SCALE GENOMIC DNA]</scope>
    <source>
        <strain evidence="2 3">B29T1</strain>
    </source>
</reference>
<organism evidence="2 3">
    <name type="scientific">Arboricoccus pini</name>
    <dbReference type="NCBI Taxonomy" id="1963835"/>
    <lineage>
        <taxon>Bacteria</taxon>
        <taxon>Pseudomonadati</taxon>
        <taxon>Pseudomonadota</taxon>
        <taxon>Alphaproteobacteria</taxon>
        <taxon>Geminicoccales</taxon>
        <taxon>Geminicoccaceae</taxon>
        <taxon>Arboricoccus</taxon>
    </lineage>
</organism>